<dbReference type="Proteomes" id="UP000814033">
    <property type="component" value="Unassembled WGS sequence"/>
</dbReference>
<reference evidence="1" key="1">
    <citation type="submission" date="2021-02" db="EMBL/GenBank/DDBJ databases">
        <authorList>
            <consortium name="DOE Joint Genome Institute"/>
            <person name="Ahrendt S."/>
            <person name="Looney B.P."/>
            <person name="Miyauchi S."/>
            <person name="Morin E."/>
            <person name="Drula E."/>
            <person name="Courty P.E."/>
            <person name="Chicoki N."/>
            <person name="Fauchery L."/>
            <person name="Kohler A."/>
            <person name="Kuo A."/>
            <person name="Labutti K."/>
            <person name="Pangilinan J."/>
            <person name="Lipzen A."/>
            <person name="Riley R."/>
            <person name="Andreopoulos W."/>
            <person name="He G."/>
            <person name="Johnson J."/>
            <person name="Barry K.W."/>
            <person name="Grigoriev I.V."/>
            <person name="Nagy L."/>
            <person name="Hibbett D."/>
            <person name="Henrissat B."/>
            <person name="Matheny P.B."/>
            <person name="Labbe J."/>
            <person name="Martin F."/>
        </authorList>
    </citation>
    <scope>NUCLEOTIDE SEQUENCE</scope>
    <source>
        <strain evidence="1">FP105234-sp</strain>
    </source>
</reference>
<sequence>MANVVYPQPQIDFHPSSATHTSSPFGFNFGLAMSSPVVGWSPSGAHGVFSHPAAIQQLASTMSQPPTRSLKRRVEDDDQSGPSRQGSRDDAMDRSPTPERPKRTIPKRARTTPATPGFKEGGTSKENQLREPDDQDVDVGVLLATLPPQSLLPLLTSLIQSQPSLKPLLLSLIPRPSLDTAIQALNQSAKKLRDAYPYSNTPQHAQASSSSPFGFGFASGFNSRPSAFGTSPLGFGRLASPQPSGFGATSGPEGHAGMREEYIVSRVRPHINEFVSASTSYLRYFSCIPPPSASRPGSQPASSSQPQAKDKPSASETFIFLQTLTSHVLAQPALTQASLAPLILPRLLDEWRAWIGHVDDVVNKQGGMFGGETVRTWERDLDGYAEAKGHGLEALRDIRDQWVGKVGWLVGRMLQPMMMDA</sequence>
<organism evidence="1 2">
    <name type="scientific">Auriscalpium vulgare</name>
    <dbReference type="NCBI Taxonomy" id="40419"/>
    <lineage>
        <taxon>Eukaryota</taxon>
        <taxon>Fungi</taxon>
        <taxon>Dikarya</taxon>
        <taxon>Basidiomycota</taxon>
        <taxon>Agaricomycotina</taxon>
        <taxon>Agaricomycetes</taxon>
        <taxon>Russulales</taxon>
        <taxon>Auriscalpiaceae</taxon>
        <taxon>Auriscalpium</taxon>
    </lineage>
</organism>
<reference evidence="1" key="2">
    <citation type="journal article" date="2022" name="New Phytol.">
        <title>Evolutionary transition to the ectomycorrhizal habit in the genomes of a hyperdiverse lineage of mushroom-forming fungi.</title>
        <authorList>
            <person name="Looney B."/>
            <person name="Miyauchi S."/>
            <person name="Morin E."/>
            <person name="Drula E."/>
            <person name="Courty P.E."/>
            <person name="Kohler A."/>
            <person name="Kuo A."/>
            <person name="LaButti K."/>
            <person name="Pangilinan J."/>
            <person name="Lipzen A."/>
            <person name="Riley R."/>
            <person name="Andreopoulos W."/>
            <person name="He G."/>
            <person name="Johnson J."/>
            <person name="Nolan M."/>
            <person name="Tritt A."/>
            <person name="Barry K.W."/>
            <person name="Grigoriev I.V."/>
            <person name="Nagy L.G."/>
            <person name="Hibbett D."/>
            <person name="Henrissat B."/>
            <person name="Matheny P.B."/>
            <person name="Labbe J."/>
            <person name="Martin F.M."/>
        </authorList>
    </citation>
    <scope>NUCLEOTIDE SEQUENCE</scope>
    <source>
        <strain evidence="1">FP105234-sp</strain>
    </source>
</reference>
<comment type="caution">
    <text evidence="1">The sequence shown here is derived from an EMBL/GenBank/DDBJ whole genome shotgun (WGS) entry which is preliminary data.</text>
</comment>
<dbReference type="EMBL" id="MU275840">
    <property type="protein sequence ID" value="KAI0053333.1"/>
    <property type="molecule type" value="Genomic_DNA"/>
</dbReference>
<evidence type="ECO:0000313" key="2">
    <source>
        <dbReference type="Proteomes" id="UP000814033"/>
    </source>
</evidence>
<accession>A0ACB8SBY6</accession>
<protein>
    <submittedName>
        <fullName evidence="1">Uncharacterized protein</fullName>
    </submittedName>
</protein>
<keyword evidence="2" id="KW-1185">Reference proteome</keyword>
<name>A0ACB8SBY6_9AGAM</name>
<gene>
    <name evidence="1" type="ORF">FA95DRAFT_1674363</name>
</gene>
<evidence type="ECO:0000313" key="1">
    <source>
        <dbReference type="EMBL" id="KAI0053333.1"/>
    </source>
</evidence>
<proteinExistence type="predicted"/>